<evidence type="ECO:0000313" key="3">
    <source>
        <dbReference type="EMBL" id="STD82532.1"/>
    </source>
</evidence>
<dbReference type="AlphaFoldDB" id="A0A376GXX2"/>
<reference evidence="3 4" key="1">
    <citation type="submission" date="2018-06" db="EMBL/GenBank/DDBJ databases">
        <authorList>
            <consortium name="Pathogen Informatics"/>
            <person name="Doyle S."/>
        </authorList>
    </citation>
    <scope>NUCLEOTIDE SEQUENCE [LARGE SCALE GENOMIC DNA]</scope>
    <source>
        <strain evidence="3 4">NCTC12360</strain>
    </source>
</reference>
<dbReference type="EMBL" id="JARPZN010000011">
    <property type="protein sequence ID" value="MDT2691197.1"/>
    <property type="molecule type" value="Genomic_DNA"/>
</dbReference>
<dbReference type="Proteomes" id="UP000254807">
    <property type="component" value="Unassembled WGS sequence"/>
</dbReference>
<keyword evidence="4" id="KW-1185">Reference proteome</keyword>
<protein>
    <recommendedName>
        <fullName evidence="5">LSM domain-containing protein</fullName>
    </recommendedName>
</protein>
<dbReference type="EMBL" id="UFYW01000001">
    <property type="protein sequence ID" value="STD82532.1"/>
    <property type="molecule type" value="Genomic_DNA"/>
</dbReference>
<evidence type="ECO:0000313" key="4">
    <source>
        <dbReference type="Proteomes" id="UP000254807"/>
    </source>
</evidence>
<sequence>MSIKKTNKNKEPRVAVRGPKHTRTDERRQQRTPTGLNFFLNKRVTIVTMDSKRIEGILYFISTYDFMIALLDKEGTRTGTYMTIFKHAVKHVRCEDPN</sequence>
<organism evidence="3 4">
    <name type="scientific">Enterococcus gallinarum</name>
    <dbReference type="NCBI Taxonomy" id="1353"/>
    <lineage>
        <taxon>Bacteria</taxon>
        <taxon>Bacillati</taxon>
        <taxon>Bacillota</taxon>
        <taxon>Bacilli</taxon>
        <taxon>Lactobacillales</taxon>
        <taxon>Enterococcaceae</taxon>
        <taxon>Enterococcus</taxon>
    </lineage>
</organism>
<name>A0A376GXX2_ENTGA</name>
<proteinExistence type="predicted"/>
<dbReference type="Gene3D" id="2.30.30.100">
    <property type="match status" value="1"/>
</dbReference>
<gene>
    <name evidence="3" type="ORF">NCTC12360_00961</name>
    <name evidence="2" type="ORF">P7E30_13545</name>
</gene>
<accession>A0A376GXX2</accession>
<evidence type="ECO:0000313" key="2">
    <source>
        <dbReference type="EMBL" id="MDT2691197.1"/>
    </source>
</evidence>
<dbReference type="RefSeq" id="WP_060814850.1">
    <property type="nucleotide sequence ID" value="NZ_JARPZN010000011.1"/>
</dbReference>
<reference evidence="2" key="2">
    <citation type="submission" date="2023-03" db="EMBL/GenBank/DDBJ databases">
        <authorList>
            <person name="Shen W."/>
            <person name="Cai J."/>
        </authorList>
    </citation>
    <scope>NUCLEOTIDE SEQUENCE</scope>
    <source>
        <strain evidence="2">K69-2</strain>
    </source>
</reference>
<evidence type="ECO:0008006" key="5">
    <source>
        <dbReference type="Google" id="ProtNLM"/>
    </source>
</evidence>
<dbReference type="Proteomes" id="UP001183682">
    <property type="component" value="Unassembled WGS sequence"/>
</dbReference>
<feature type="region of interest" description="Disordered" evidence="1">
    <location>
        <begin position="1"/>
        <end position="34"/>
    </location>
</feature>
<evidence type="ECO:0000256" key="1">
    <source>
        <dbReference type="SAM" id="MobiDB-lite"/>
    </source>
</evidence>